<dbReference type="Pfam" id="PF07676">
    <property type="entry name" value="PD40"/>
    <property type="match status" value="3"/>
</dbReference>
<comment type="subcellular location">
    <subcellularLocation>
        <location evidence="1">Cytoplasm</location>
    </subcellularLocation>
</comment>
<dbReference type="InterPro" id="IPR028204">
    <property type="entry name" value="Tricorn_C1"/>
</dbReference>
<dbReference type="GO" id="GO:0006508">
    <property type="term" value="P:proteolysis"/>
    <property type="evidence" value="ECO:0007669"/>
    <property type="project" value="UniProtKB-KW"/>
</dbReference>
<dbReference type="Pfam" id="PF14684">
    <property type="entry name" value="Tricorn_C1"/>
    <property type="match status" value="1"/>
</dbReference>
<dbReference type="EMBL" id="LJUO01000132">
    <property type="protein sequence ID" value="KPK69287.1"/>
    <property type="molecule type" value="Genomic_DNA"/>
</dbReference>
<evidence type="ECO:0000256" key="1">
    <source>
        <dbReference type="ARBA" id="ARBA00004496"/>
    </source>
</evidence>
<dbReference type="SUPFAM" id="SSF82171">
    <property type="entry name" value="DPP6 N-terminal domain-like"/>
    <property type="match status" value="1"/>
</dbReference>
<dbReference type="SUPFAM" id="SSF52096">
    <property type="entry name" value="ClpP/crotonase"/>
    <property type="match status" value="1"/>
</dbReference>
<protein>
    <recommendedName>
        <fullName evidence="7">PDZ domain-containing protein</fullName>
    </recommendedName>
</protein>
<dbReference type="InterPro" id="IPR036034">
    <property type="entry name" value="PDZ_sf"/>
</dbReference>
<evidence type="ECO:0000256" key="5">
    <source>
        <dbReference type="ARBA" id="ARBA00022801"/>
    </source>
</evidence>
<evidence type="ECO:0000259" key="7">
    <source>
        <dbReference type="PROSITE" id="PS50106"/>
    </source>
</evidence>
<dbReference type="Gene3D" id="3.30.750.44">
    <property type="match status" value="1"/>
</dbReference>
<keyword evidence="5" id="KW-0378">Hydrolase</keyword>
<dbReference type="Proteomes" id="UP000051096">
    <property type="component" value="Unassembled WGS sequence"/>
</dbReference>
<dbReference type="InterPro" id="IPR012393">
    <property type="entry name" value="Tricorn_protease"/>
</dbReference>
<evidence type="ECO:0000313" key="8">
    <source>
        <dbReference type="EMBL" id="KPK69287.1"/>
    </source>
</evidence>
<dbReference type="PANTHER" id="PTHR43253">
    <property type="entry name" value="TRICORN PROTEASE HOMOLOG 2-RELATED"/>
    <property type="match status" value="1"/>
</dbReference>
<keyword evidence="3" id="KW-0963">Cytoplasm</keyword>
<evidence type="ECO:0000256" key="2">
    <source>
        <dbReference type="ARBA" id="ARBA00008524"/>
    </source>
</evidence>
<dbReference type="GO" id="GO:0005737">
    <property type="term" value="C:cytoplasm"/>
    <property type="evidence" value="ECO:0007669"/>
    <property type="project" value="UniProtKB-SubCell"/>
</dbReference>
<dbReference type="SMART" id="SM00228">
    <property type="entry name" value="PDZ"/>
    <property type="match status" value="1"/>
</dbReference>
<comment type="caution">
    <text evidence="8">The sequence shown here is derived from an EMBL/GenBank/DDBJ whole genome shotgun (WGS) entry which is preliminary data.</text>
</comment>
<accession>A0A0S8G845</accession>
<feature type="domain" description="PDZ" evidence="7">
    <location>
        <begin position="737"/>
        <end position="821"/>
    </location>
</feature>
<dbReference type="Pfam" id="PF26549">
    <property type="entry name" value="Tricorn_N"/>
    <property type="match status" value="1"/>
</dbReference>
<proteinExistence type="inferred from homology"/>
<dbReference type="InterPro" id="IPR029414">
    <property type="entry name" value="Tricorn_PDZ"/>
</dbReference>
<dbReference type="SUPFAM" id="SSF69304">
    <property type="entry name" value="Tricorn protease N-terminal domain"/>
    <property type="match status" value="1"/>
</dbReference>
<dbReference type="InterPro" id="IPR005151">
    <property type="entry name" value="Tail-specific_protease"/>
</dbReference>
<dbReference type="PANTHER" id="PTHR43253:SF1">
    <property type="entry name" value="TRICORN PROTEASE HOMOLOG 2-RELATED"/>
    <property type="match status" value="1"/>
</dbReference>
<dbReference type="InterPro" id="IPR011042">
    <property type="entry name" value="6-blade_b-propeller_TolB-like"/>
</dbReference>
<dbReference type="CDD" id="cd07562">
    <property type="entry name" value="Peptidase_S41_TRI"/>
    <property type="match status" value="1"/>
</dbReference>
<dbReference type="SMART" id="SM00245">
    <property type="entry name" value="TSPc"/>
    <property type="match status" value="1"/>
</dbReference>
<dbReference type="Pfam" id="PF03572">
    <property type="entry name" value="Peptidase_S41"/>
    <property type="match status" value="1"/>
</dbReference>
<evidence type="ECO:0000256" key="4">
    <source>
        <dbReference type="ARBA" id="ARBA00022670"/>
    </source>
</evidence>
<dbReference type="Gene3D" id="3.90.226.10">
    <property type="entry name" value="2-enoyl-CoA Hydratase, Chain A, domain 1"/>
    <property type="match status" value="1"/>
</dbReference>
<dbReference type="Pfam" id="PF14685">
    <property type="entry name" value="PDZ_Tricorn"/>
    <property type="match status" value="1"/>
</dbReference>
<gene>
    <name evidence="8" type="ORF">AMJ87_10735</name>
</gene>
<reference evidence="8 9" key="1">
    <citation type="journal article" date="2015" name="Microbiome">
        <title>Genomic resolution of linkages in carbon, nitrogen, and sulfur cycling among widespread estuary sediment bacteria.</title>
        <authorList>
            <person name="Baker B.J."/>
            <person name="Lazar C.S."/>
            <person name="Teske A.P."/>
            <person name="Dick G.J."/>
        </authorList>
    </citation>
    <scope>NUCLEOTIDE SEQUENCE [LARGE SCALE GENOMIC DNA]</scope>
    <source>
        <strain evidence="8">SM23_60</strain>
    </source>
</reference>
<evidence type="ECO:0000256" key="3">
    <source>
        <dbReference type="ARBA" id="ARBA00022490"/>
    </source>
</evidence>
<dbReference type="InterPro" id="IPR011659">
    <property type="entry name" value="WD40"/>
</dbReference>
<comment type="similarity">
    <text evidence="2">Belongs to the peptidase S41B family.</text>
</comment>
<dbReference type="PROSITE" id="PS50106">
    <property type="entry name" value="PDZ"/>
    <property type="match status" value="1"/>
</dbReference>
<organism evidence="8 9">
    <name type="scientific">candidate division WOR_3 bacterium SM23_60</name>
    <dbReference type="NCBI Taxonomy" id="1703780"/>
    <lineage>
        <taxon>Bacteria</taxon>
        <taxon>Bacteria division WOR-3</taxon>
    </lineage>
</organism>
<dbReference type="Gene3D" id="2.120.10.60">
    <property type="entry name" value="Tricorn protease N-terminal domain"/>
    <property type="match status" value="1"/>
</dbReference>
<dbReference type="SUPFAM" id="SSF50156">
    <property type="entry name" value="PDZ domain-like"/>
    <property type="match status" value="1"/>
</dbReference>
<name>A0A0S8G845_UNCW3</name>
<dbReference type="GO" id="GO:0008236">
    <property type="term" value="F:serine-type peptidase activity"/>
    <property type="evidence" value="ECO:0007669"/>
    <property type="project" value="UniProtKB-KW"/>
</dbReference>
<evidence type="ECO:0000313" key="9">
    <source>
        <dbReference type="Proteomes" id="UP000051096"/>
    </source>
</evidence>
<dbReference type="Gene3D" id="2.120.10.30">
    <property type="entry name" value="TolB, C-terminal domain"/>
    <property type="match status" value="2"/>
</dbReference>
<dbReference type="Gene3D" id="2.30.42.10">
    <property type="match status" value="1"/>
</dbReference>
<evidence type="ECO:0000256" key="6">
    <source>
        <dbReference type="ARBA" id="ARBA00022825"/>
    </source>
</evidence>
<dbReference type="InterPro" id="IPR001478">
    <property type="entry name" value="PDZ"/>
</dbReference>
<keyword evidence="6" id="KW-0720">Serine protease</keyword>
<dbReference type="InterPro" id="IPR029045">
    <property type="entry name" value="ClpP/crotonase-like_dom_sf"/>
</dbReference>
<sequence>MKHTRQNIAYIFLSFVLVVPLHSEEVWGARFPAPSPDGNMISFSYYGDIWVVPARGGRAERLTVSNGYEGTSYWSPDGKWIAFVTDRWGSDDICIMPSDGSGSATRLTYYSVYDDLFGWTPDGEYLVFESFRQTLRPSLYKVSVDGGLPEMLTRFTAREVCFTPDRKGMYYMRGGAAWWRRRYRGSASQDIWFKELPDGASRRIADSPGRDGYPMYSGVDGKLYFLSNRDPDGFNNLWCMNPDGSDPRQLTFEREDIHFPEISWDGSTIVYECYGSLCRYDVATGTQTKIAITVTEDHKENPFYLERFMSEATEFALSPDEHELAFVVHGDIFIMQLNDGRTEKVVRLTDTPFIEKHVSWHPEKELLVYTSLEDGDMDVWTIEPKTEEKFHDELLFTSRKLLNTDESEAKPLFSPDGEMIAYFKNREQLYVMTKDGTQSTKLCPHNDVLWIDWSPDSKWITFSRTTLGWREDIFVVRVDGRSSCVNISNHPNDDYKPMWSSDGRRIAYASRDAIGNLWMKYVFLRKEDEQKEPDYWETEEQDSVDEDTAVEIDFEDIEDRIHTVTKVLGWYNYVAQSPDGKQFALYSNNQESNDIWTVDWLGKELKRVTNTNVRPRMFLVSSDKKKILYLSGTGTIFSADIVSAQSKPLSFSVEVSIDRYLEREQVFNEAWWALQDGFYDSDFHGIDWRAMYHKYKDWALRTRTTRDFHSVVRMMLGELNASHLGIYQSYDMQERTGVLGIIYDPHYTGDGVKVADIIRDSPIDKEEIGIEPGDIITHINGTRIVRGDNFFSYLRNKSDEDVMLTVRGQREERDVKVRPKTPGSILRLINDQWVKANRDYVYQKSRRRLGYLYVASMGGSDLRKFEQDLYKEMDKEGLIIDIRYNGGGNIHDEIINILRRTSYMYSIERGEEKEYYSLFKWEKPTVLIINENCYSDAEIFPAAFKELKLGTVVGVPTFGAVIGTNDIRLLDGSGFASSRVHS</sequence>
<keyword evidence="4" id="KW-0645">Protease</keyword>
<dbReference type="AlphaFoldDB" id="A0A0S8G845"/>